<protein>
    <submittedName>
        <fullName evidence="2">Uncharacterized protein</fullName>
    </submittedName>
</protein>
<keyword evidence="3" id="KW-1185">Reference proteome</keyword>
<name>A0ABQ4E7P6_9ACTN</name>
<accession>A0ABQ4E7P6</accession>
<dbReference type="EMBL" id="BONW01000028">
    <property type="protein sequence ID" value="GIG90734.1"/>
    <property type="molecule type" value="Genomic_DNA"/>
</dbReference>
<proteinExistence type="predicted"/>
<evidence type="ECO:0000313" key="2">
    <source>
        <dbReference type="EMBL" id="GIG90734.1"/>
    </source>
</evidence>
<evidence type="ECO:0000313" key="3">
    <source>
        <dbReference type="Proteomes" id="UP000646749"/>
    </source>
</evidence>
<dbReference type="RefSeq" id="WP_203869117.1">
    <property type="nucleotide sequence ID" value="NZ_BONW01000028.1"/>
</dbReference>
<sequence>MHSIEISGPMVASGASSKQVRTILVMHPVDAAAHRRASAHRRGTLGAAATAVGGGHLRNHLSALRSWLGAYLLAPVQLDSRSGGRLTITEIPTWASTHRSPAIPHGAERQKPQKPPPSHSRRP</sequence>
<organism evidence="2 3">
    <name type="scientific">Plantactinospora endophytica</name>
    <dbReference type="NCBI Taxonomy" id="673535"/>
    <lineage>
        <taxon>Bacteria</taxon>
        <taxon>Bacillati</taxon>
        <taxon>Actinomycetota</taxon>
        <taxon>Actinomycetes</taxon>
        <taxon>Micromonosporales</taxon>
        <taxon>Micromonosporaceae</taxon>
        <taxon>Plantactinospora</taxon>
    </lineage>
</organism>
<gene>
    <name evidence="2" type="ORF">Pen02_56700</name>
</gene>
<feature type="region of interest" description="Disordered" evidence="1">
    <location>
        <begin position="90"/>
        <end position="123"/>
    </location>
</feature>
<comment type="caution">
    <text evidence="2">The sequence shown here is derived from an EMBL/GenBank/DDBJ whole genome shotgun (WGS) entry which is preliminary data.</text>
</comment>
<feature type="compositionally biased region" description="Pro residues" evidence="1">
    <location>
        <begin position="113"/>
        <end position="123"/>
    </location>
</feature>
<reference evidence="2 3" key="1">
    <citation type="submission" date="2021-01" db="EMBL/GenBank/DDBJ databases">
        <title>Whole genome shotgun sequence of Plantactinospora endophytica NBRC 110450.</title>
        <authorList>
            <person name="Komaki H."/>
            <person name="Tamura T."/>
        </authorList>
    </citation>
    <scope>NUCLEOTIDE SEQUENCE [LARGE SCALE GENOMIC DNA]</scope>
    <source>
        <strain evidence="2 3">NBRC 110450</strain>
    </source>
</reference>
<dbReference type="Proteomes" id="UP000646749">
    <property type="component" value="Unassembled WGS sequence"/>
</dbReference>
<evidence type="ECO:0000256" key="1">
    <source>
        <dbReference type="SAM" id="MobiDB-lite"/>
    </source>
</evidence>